<accession>A0A6J4MK24</accession>
<gene>
    <name evidence="1" type="ORF">AVDCRST_MAG93-7586</name>
</gene>
<organism evidence="1">
    <name type="scientific">uncultured Chloroflexia bacterium</name>
    <dbReference type="NCBI Taxonomy" id="1672391"/>
    <lineage>
        <taxon>Bacteria</taxon>
        <taxon>Bacillati</taxon>
        <taxon>Chloroflexota</taxon>
        <taxon>Chloroflexia</taxon>
        <taxon>environmental samples</taxon>
    </lineage>
</organism>
<dbReference type="AlphaFoldDB" id="A0A6J4MK24"/>
<dbReference type="EMBL" id="CADCTR010002552">
    <property type="protein sequence ID" value="CAA9359703.1"/>
    <property type="molecule type" value="Genomic_DNA"/>
</dbReference>
<proteinExistence type="predicted"/>
<feature type="non-terminal residue" evidence="1">
    <location>
        <position position="39"/>
    </location>
</feature>
<feature type="non-terminal residue" evidence="1">
    <location>
        <position position="1"/>
    </location>
</feature>
<sequence length="39" mass="4347">WKPLSSTKTSLPGLRRTPQRANIGAAPCYGRWPLQSFFG</sequence>
<protein>
    <submittedName>
        <fullName evidence="1">Uncharacterized protein</fullName>
    </submittedName>
</protein>
<name>A0A6J4MK24_9CHLR</name>
<reference evidence="1" key="1">
    <citation type="submission" date="2020-02" db="EMBL/GenBank/DDBJ databases">
        <authorList>
            <person name="Meier V. D."/>
        </authorList>
    </citation>
    <scope>NUCLEOTIDE SEQUENCE</scope>
    <source>
        <strain evidence="1">AVDCRST_MAG93</strain>
    </source>
</reference>
<evidence type="ECO:0000313" key="1">
    <source>
        <dbReference type="EMBL" id="CAA9359703.1"/>
    </source>
</evidence>